<evidence type="ECO:0000313" key="4">
    <source>
        <dbReference type="EMBL" id="KAK2598629.1"/>
    </source>
</evidence>
<protein>
    <recommendedName>
        <fullName evidence="3">NmrA-like domain-containing protein</fullName>
    </recommendedName>
</protein>
<dbReference type="AlphaFoldDB" id="A0AAD9S5C1"/>
<organism evidence="4 5">
    <name type="scientific">Phomopsis amygdali</name>
    <name type="common">Fusicoccum amygdali</name>
    <dbReference type="NCBI Taxonomy" id="1214568"/>
    <lineage>
        <taxon>Eukaryota</taxon>
        <taxon>Fungi</taxon>
        <taxon>Dikarya</taxon>
        <taxon>Ascomycota</taxon>
        <taxon>Pezizomycotina</taxon>
        <taxon>Sordariomycetes</taxon>
        <taxon>Sordariomycetidae</taxon>
        <taxon>Diaporthales</taxon>
        <taxon>Diaporthaceae</taxon>
        <taxon>Diaporthe</taxon>
    </lineage>
</organism>
<feature type="domain" description="NmrA-like" evidence="3">
    <location>
        <begin position="4"/>
        <end position="232"/>
    </location>
</feature>
<sequence>MSEILVVTCPSGKQCNHLIPLLYNKGKWKLRLAAHSQASKDKLQSQYPDAEIIQVDLNSLHDCQTLLTGATTVYHVGPSFHSREREMGFNMIDAAVAETKRPGNVFKHFVFSGVMGTQIRNLMQHDLKSHVEERLYLSVELNWTILQPANFMNFFPIALLVSQEQPVLDKLWNPEGANSMIALQDLAEAAAKVLNEGEQHYFAQYQLSSTLPIPETEVAKIIGKHLGKEVQTRAPTFEEGVGRALQYLFGGAAAEGEPRPDITRDEAERLILFSNRRGLRGSPNVLRWLLGREPTTLDEWIKTQLKIHSERQGA</sequence>
<dbReference type="GO" id="GO:0005634">
    <property type="term" value="C:nucleus"/>
    <property type="evidence" value="ECO:0007669"/>
    <property type="project" value="TreeGrafter"/>
</dbReference>
<dbReference type="Proteomes" id="UP001265746">
    <property type="component" value="Unassembled WGS sequence"/>
</dbReference>
<evidence type="ECO:0000259" key="3">
    <source>
        <dbReference type="Pfam" id="PF05368"/>
    </source>
</evidence>
<dbReference type="Pfam" id="PF05368">
    <property type="entry name" value="NmrA"/>
    <property type="match status" value="1"/>
</dbReference>
<dbReference type="InterPro" id="IPR008030">
    <property type="entry name" value="NmrA-like"/>
</dbReference>
<dbReference type="InterPro" id="IPR036291">
    <property type="entry name" value="NAD(P)-bd_dom_sf"/>
</dbReference>
<keyword evidence="5" id="KW-1185">Reference proteome</keyword>
<evidence type="ECO:0000256" key="1">
    <source>
        <dbReference type="ARBA" id="ARBA00006328"/>
    </source>
</evidence>
<dbReference type="SUPFAM" id="SSF51735">
    <property type="entry name" value="NAD(P)-binding Rossmann-fold domains"/>
    <property type="match status" value="1"/>
</dbReference>
<accession>A0AAD9S5C1</accession>
<dbReference type="EMBL" id="JAUJFL010000008">
    <property type="protein sequence ID" value="KAK2598629.1"/>
    <property type="molecule type" value="Genomic_DNA"/>
</dbReference>
<keyword evidence="2" id="KW-0521">NADP</keyword>
<comment type="caution">
    <text evidence="4">The sequence shown here is derived from an EMBL/GenBank/DDBJ whole genome shotgun (WGS) entry which is preliminary data.</text>
</comment>
<dbReference type="PANTHER" id="PTHR42748">
    <property type="entry name" value="NITROGEN METABOLITE REPRESSION PROTEIN NMRA FAMILY MEMBER"/>
    <property type="match status" value="1"/>
</dbReference>
<reference evidence="4" key="1">
    <citation type="submission" date="2023-06" db="EMBL/GenBank/DDBJ databases">
        <authorList>
            <person name="Noh H."/>
        </authorList>
    </citation>
    <scope>NUCLEOTIDE SEQUENCE</scope>
    <source>
        <strain evidence="4">DUCC20226</strain>
    </source>
</reference>
<evidence type="ECO:0000313" key="5">
    <source>
        <dbReference type="Proteomes" id="UP001265746"/>
    </source>
</evidence>
<dbReference type="InterPro" id="IPR051164">
    <property type="entry name" value="NmrA-like_oxidored"/>
</dbReference>
<dbReference type="PANTHER" id="PTHR42748:SF31">
    <property type="entry name" value="NMRA-LIKE DOMAIN-CONTAINING PROTEIN-RELATED"/>
    <property type="match status" value="1"/>
</dbReference>
<proteinExistence type="inferred from homology"/>
<dbReference type="Gene3D" id="3.40.50.720">
    <property type="entry name" value="NAD(P)-binding Rossmann-like Domain"/>
    <property type="match status" value="1"/>
</dbReference>
<evidence type="ECO:0000256" key="2">
    <source>
        <dbReference type="ARBA" id="ARBA00022857"/>
    </source>
</evidence>
<gene>
    <name evidence="4" type="ORF">N8I77_012025</name>
</gene>
<name>A0AAD9S5C1_PHOAM</name>
<comment type="similarity">
    <text evidence="1">Belongs to the NmrA-type oxidoreductase family.</text>
</comment>